<proteinExistence type="predicted"/>
<keyword evidence="1" id="KW-0472">Membrane</keyword>
<evidence type="ECO:0008006" key="4">
    <source>
        <dbReference type="Google" id="ProtNLM"/>
    </source>
</evidence>
<feature type="transmembrane region" description="Helical" evidence="1">
    <location>
        <begin position="79"/>
        <end position="100"/>
    </location>
</feature>
<dbReference type="EMBL" id="AP009384">
    <property type="protein sequence ID" value="BAF90676.1"/>
    <property type="molecule type" value="Genomic_DNA"/>
</dbReference>
<dbReference type="RefSeq" id="WP_012173197.1">
    <property type="nucleotide sequence ID" value="NC_009937.1"/>
</dbReference>
<keyword evidence="3" id="KW-1185">Reference proteome</keyword>
<evidence type="ECO:0000313" key="3">
    <source>
        <dbReference type="Proteomes" id="UP000000270"/>
    </source>
</evidence>
<reference evidence="2 3" key="6">
    <citation type="journal article" date="2011" name="Appl. Environ. Microbiol.">
        <title>Involvement of the azorhizobial chromosome partition gene (parA) in the onset of bacteroid differentiation during Sesbania rostrata stem nodule development.</title>
        <authorList>
            <person name="Liu CT."/>
            <person name="Lee KB."/>
            <person name="Wang YS."/>
            <person name="Peng MH."/>
            <person name="Lee KT."/>
            <person name="Suzuki S."/>
            <person name="Suzuki T."/>
            <person name="Oyaizu H."/>
        </authorList>
    </citation>
    <scope>NUCLEOTIDE SEQUENCE [LARGE SCALE GENOMIC DNA]</scope>
    <source>
        <strain evidence="3">ATCC 43989 / DSM 5975 / JCM 20966 / LMG 6465 / NBRC 14845 / NCIMB 13405 / ORS 571</strain>
    </source>
</reference>
<gene>
    <name evidence="2" type="ordered locus">AZC_4678</name>
</gene>
<protein>
    <recommendedName>
        <fullName evidence="4">Transmembrane protein</fullName>
    </recommendedName>
</protein>
<dbReference type="Proteomes" id="UP000000270">
    <property type="component" value="Chromosome"/>
</dbReference>
<dbReference type="eggNOG" id="ENOG502ZRPY">
    <property type="taxonomic scope" value="Bacteria"/>
</dbReference>
<reference evidence="3" key="2">
    <citation type="submission" date="2007-04" db="EMBL/GenBank/DDBJ databases">
        <title>Complete genome sequence of the nitrogen-fixing bacterium Azorhizobium caulinodans ORS571.</title>
        <authorList>
            <person name="Lee K.B."/>
            <person name="Backer P.D."/>
            <person name="Aono T."/>
            <person name="Liu C.T."/>
            <person name="Suzuki S."/>
            <person name="Suzuki T."/>
            <person name="Kaneko T."/>
            <person name="Yamada M."/>
            <person name="Tabata S."/>
            <person name="Kupfer D.M."/>
            <person name="Najar F.Z."/>
            <person name="Wiley G.B."/>
            <person name="Roe B."/>
            <person name="Binnewies T."/>
            <person name="Ussery D."/>
            <person name="Vereecke D."/>
            <person name="Gevers D."/>
            <person name="Holsters M."/>
            <person name="Oyaizu H."/>
        </authorList>
    </citation>
    <scope>NUCLEOTIDE SEQUENCE [LARGE SCALE GENOMIC DNA]</scope>
    <source>
        <strain evidence="3">ATCC 43989 / DSM 5975 / JCM 20966 / LMG 6465 / NBRC 14845 / NCIMB 13405 / ORS 571</strain>
    </source>
</reference>
<feature type="transmembrane region" description="Helical" evidence="1">
    <location>
        <begin position="120"/>
        <end position="140"/>
    </location>
</feature>
<feature type="transmembrane region" description="Helical" evidence="1">
    <location>
        <begin position="7"/>
        <end position="28"/>
    </location>
</feature>
<keyword evidence="1" id="KW-1133">Transmembrane helix</keyword>
<name>A8I1Y1_AZOC5</name>
<reference evidence="2 3" key="4">
    <citation type="journal article" date="2009" name="Appl. Environ. Microbiol.">
        <title>Comparative genome-wide transcriptional profiling of Azorhizobium caulinodans ORS571 grown under free-living and symbiotic conditions.</title>
        <authorList>
            <person name="Tsukada S."/>
            <person name="Aono T."/>
            <person name="Akiba N."/>
            <person name="Lee KB."/>
            <person name="Liu CT."/>
            <person name="Toyazaki H."/>
            <person name="Oyaizu H."/>
        </authorList>
    </citation>
    <scope>NUCLEOTIDE SEQUENCE [LARGE SCALE GENOMIC DNA]</scope>
    <source>
        <strain evidence="3">ATCC 43989 / DSM 5975 / JCM 20966 / LMG 6465 / NBRC 14845 / NCIMB 13405 / ORS 571</strain>
    </source>
</reference>
<dbReference type="STRING" id="438753.AZC_4678"/>
<evidence type="ECO:0000313" key="2">
    <source>
        <dbReference type="EMBL" id="BAF90676.1"/>
    </source>
</evidence>
<organism evidence="2 3">
    <name type="scientific">Azorhizobium caulinodans (strain ATCC 43989 / DSM 5975 / JCM 20966 / LMG 6465 / NBRC 14845 / NCIMB 13405 / ORS 571)</name>
    <dbReference type="NCBI Taxonomy" id="438753"/>
    <lineage>
        <taxon>Bacteria</taxon>
        <taxon>Pseudomonadati</taxon>
        <taxon>Pseudomonadota</taxon>
        <taxon>Alphaproteobacteria</taxon>
        <taxon>Hyphomicrobiales</taxon>
        <taxon>Xanthobacteraceae</taxon>
        <taxon>Azorhizobium</taxon>
    </lineage>
</organism>
<accession>A8I1Y1</accession>
<feature type="transmembrane region" description="Helical" evidence="1">
    <location>
        <begin position="40"/>
        <end position="67"/>
    </location>
</feature>
<dbReference type="AlphaFoldDB" id="A8I1Y1"/>
<dbReference type="HOGENOM" id="CLU_1700641_0_0_5"/>
<sequence length="154" mass="16338">MNRTLRAFLIAPLWAPALTGLQMFLFGLPRSMGPLDPTEWLLLSLVLSLLLGCAGVWTLGVLIHRLLAARRITALWRHIAIWFAAGLAVRMLLLVATWAPTGGLAFGLSELQGAMQTRPLFLLSGGLAGALMGGTIWLMAGIGRPGALGPSSAK</sequence>
<evidence type="ECO:0000256" key="1">
    <source>
        <dbReference type="SAM" id="Phobius"/>
    </source>
</evidence>
<reference evidence="2 3" key="5">
    <citation type="journal article" date="2010" name="Appl. Environ. Microbiol.">
        <title>phrR-like gene praR of Azorhizobium caulinodans ORS571 is essential for symbiosis with Sesbania rostrata and is involved in expression of reb genes.</title>
        <authorList>
            <person name="Akiba N."/>
            <person name="Aono T."/>
            <person name="Toyazaki H."/>
            <person name="Sato S."/>
            <person name="Oyaizu H."/>
        </authorList>
    </citation>
    <scope>NUCLEOTIDE SEQUENCE [LARGE SCALE GENOMIC DNA]</scope>
    <source>
        <strain evidence="3">ATCC 43989 / DSM 5975 / JCM 20966 / LMG 6465 / NBRC 14845 / NCIMB 13405 / ORS 571</strain>
    </source>
</reference>
<reference evidence="2 3" key="3">
    <citation type="journal article" date="2008" name="BMC Genomics">
        <title>The genome of the versatile nitrogen fixer Azorhizobium caulinodans ORS571.</title>
        <authorList>
            <person name="Lee KB."/>
            <person name="Backer P.D."/>
            <person name="Aono T."/>
            <person name="Liu CT."/>
            <person name="Suzuki S."/>
            <person name="Suzuki T."/>
            <person name="Kaneko T."/>
            <person name="Yamada M."/>
            <person name="Tabata S."/>
            <person name="Kupfer D.M."/>
            <person name="Najar F.Z."/>
            <person name="Wiley G.B."/>
            <person name="Roe B."/>
            <person name="Binnewies T.T."/>
            <person name="Ussery D.W."/>
            <person name="D'Haeze W."/>
            <person name="Herder J.D."/>
            <person name="Gevers D."/>
            <person name="Vereecke D."/>
            <person name="Holsters M."/>
            <person name="Oyaizu H."/>
        </authorList>
    </citation>
    <scope>NUCLEOTIDE SEQUENCE [LARGE SCALE GENOMIC DNA]</scope>
    <source>
        <strain evidence="3">ATCC 43989 / DSM 5975 / JCM 20966 / LMG 6465 / NBRC 14845 / NCIMB 13405 / ORS 571</strain>
    </source>
</reference>
<keyword evidence="1" id="KW-0812">Transmembrane</keyword>
<reference evidence="2 3" key="1">
    <citation type="journal article" date="2007" name="Appl. Environ. Microbiol.">
        <title>Rhizobial factors required for stem nodule maturation and maintenance in Sesbania rostrata-Azorhizobium caulinodans ORS571 symbiosis.</title>
        <authorList>
            <person name="Suzuki S."/>
            <person name="Aono T."/>
            <person name="Lee KB."/>
            <person name="Suzuki T."/>
            <person name="Liu CT."/>
            <person name="Miwa H."/>
            <person name="Wakao S."/>
            <person name="Iki T."/>
            <person name="Oyaizu H."/>
        </authorList>
    </citation>
    <scope>NUCLEOTIDE SEQUENCE [LARGE SCALE GENOMIC DNA]</scope>
    <source>
        <strain evidence="3">ATCC 43989 / DSM 5975 / JCM 20966 / LMG 6465 / NBRC 14845 / NCIMB 13405 / ORS 571</strain>
    </source>
</reference>
<dbReference type="KEGG" id="azc:AZC_4678"/>